<dbReference type="Gene3D" id="3.40.50.1820">
    <property type="entry name" value="alpha/beta hydrolase"/>
    <property type="match status" value="1"/>
</dbReference>
<evidence type="ECO:0000313" key="3">
    <source>
        <dbReference type="Proteomes" id="UP001178507"/>
    </source>
</evidence>
<dbReference type="AlphaFoldDB" id="A0AA36JRR8"/>
<organism evidence="2 3">
    <name type="scientific">Effrenium voratum</name>
    <dbReference type="NCBI Taxonomy" id="2562239"/>
    <lineage>
        <taxon>Eukaryota</taxon>
        <taxon>Sar</taxon>
        <taxon>Alveolata</taxon>
        <taxon>Dinophyceae</taxon>
        <taxon>Suessiales</taxon>
        <taxon>Symbiodiniaceae</taxon>
        <taxon>Effrenium</taxon>
    </lineage>
</organism>
<keyword evidence="3" id="KW-1185">Reference proteome</keyword>
<feature type="transmembrane region" description="Helical" evidence="1">
    <location>
        <begin position="25"/>
        <end position="47"/>
    </location>
</feature>
<keyword evidence="1" id="KW-0472">Membrane</keyword>
<proteinExistence type="predicted"/>
<feature type="transmembrane region" description="Helical" evidence="1">
    <location>
        <begin position="53"/>
        <end position="71"/>
    </location>
</feature>
<dbReference type="Proteomes" id="UP001178507">
    <property type="component" value="Unassembled WGS sequence"/>
</dbReference>
<name>A0AA36JRR8_9DINO</name>
<accession>A0AA36JRR8</accession>
<dbReference type="EMBL" id="CAUJNA010003862">
    <property type="protein sequence ID" value="CAJ1411205.1"/>
    <property type="molecule type" value="Genomic_DNA"/>
</dbReference>
<comment type="caution">
    <text evidence="2">The sequence shown here is derived from an EMBL/GenBank/DDBJ whole genome shotgun (WGS) entry which is preliminary data.</text>
</comment>
<feature type="transmembrane region" description="Helical" evidence="1">
    <location>
        <begin position="83"/>
        <end position="103"/>
    </location>
</feature>
<keyword evidence="1" id="KW-1133">Transmembrane helix</keyword>
<evidence type="ECO:0000256" key="1">
    <source>
        <dbReference type="SAM" id="Phobius"/>
    </source>
</evidence>
<reference evidence="2" key="1">
    <citation type="submission" date="2023-08" db="EMBL/GenBank/DDBJ databases">
        <authorList>
            <person name="Chen Y."/>
            <person name="Shah S."/>
            <person name="Dougan E. K."/>
            <person name="Thang M."/>
            <person name="Chan C."/>
        </authorList>
    </citation>
    <scope>NUCLEOTIDE SEQUENCE</scope>
</reference>
<keyword evidence="1" id="KW-0812">Transmembrane</keyword>
<protein>
    <submittedName>
        <fullName evidence="2">Uncharacterized protein</fullName>
    </submittedName>
</protein>
<evidence type="ECO:0000313" key="2">
    <source>
        <dbReference type="EMBL" id="CAJ1411205.1"/>
    </source>
</evidence>
<dbReference type="InterPro" id="IPR029058">
    <property type="entry name" value="AB_hydrolase_fold"/>
</dbReference>
<sequence length="884" mass="98644">MEPSFGLERLEDSISFRAAKPGNNVSFGLIFMSWLSFAFTILLFAFATQEVGSLVWALWGGGILLAVLVLSMGWARRLTAQMLLGYFLLAGLLAAVPVGDYVAESFMEEFWRLKGGASYTLRASDPGASFLDATQLEFDTAFIDATKSIGFMKAGHLHCVAPVLSESKQRRASFWVVGVDCCGKRGEFACLGSQEAARSGIVLNDRDGIYTKAARMAQSVHGLEILDSTDILLLGWISDPQLYMQHLWSRASAVESHTTFRLGQTCERAESLALQHLAQAVKGLCREAMPRYAWVIRGQSIEADSVDAALKLAGGGPAGASPTRPYSGGFPPDQGFAAPLSGTWASPESASPRRFPPETAQAFAPRLQPAGSVAASIQKPGELRRVSNDTKIQAPDEPTFYENTLLFLPEPAVNKLKLEPNMSDKGDTEKELWFGRVWELRELLRAQRNELLAREGRSKREELTPQQKADLDNLLRDPKRKNVLLRMAATWKGAVVRKRNSLNVLNTLRFAFLRGSVIYAHGSGGCSWDNFRICRMIARMGLLVIAPDGFAYPKNTAMGQKRHKDLQPLKKASDEVDYWANDLVYTSGSEGSYTYSTKAESVLEDPDKFRDLYEQCYRMRQNELHLIISKLPRWVRAQGFFIGGTSEGAMTVARFDDQRYGRQVLGRFINSFSIEYCYFTPNPDAAKLGGNLAVPTLNIIGTHDEYFGAQNSVAAAVKEDKVRGFGDAKLDGHGFDQLMEQEVDCALICQLEEGKHSPCESHDNFLRKLFQTFFTRPADICFLHELWKDDPISLNWVKMEKMRTKGQTVTKIFVPKMDHPVKVTLAELENFRRMKKTAKLNDMLKEEEQQRAAKDSSVKGLLAAVKRRNKAMKQPSQDGYSMKK</sequence>
<dbReference type="SUPFAM" id="SSF53474">
    <property type="entry name" value="alpha/beta-Hydrolases"/>
    <property type="match status" value="1"/>
</dbReference>
<gene>
    <name evidence="2" type="ORF">EVOR1521_LOCUS31830</name>
</gene>